<dbReference type="KEGG" id="pbf:CFX0092_A0174"/>
<keyword evidence="4 7" id="KW-0521">NADP</keyword>
<dbReference type="RefSeq" id="WP_095041715.1">
    <property type="nucleotide sequence ID" value="NZ_LN890655.1"/>
</dbReference>
<dbReference type="AlphaFoldDB" id="A0A160T0T7"/>
<evidence type="ECO:0000313" key="10">
    <source>
        <dbReference type="EMBL" id="CUS02055.2"/>
    </source>
</evidence>
<dbReference type="Proteomes" id="UP000215027">
    <property type="component" value="Chromosome I"/>
</dbReference>
<feature type="binding site" evidence="7">
    <location>
        <begin position="87"/>
        <end position="88"/>
    </location>
    <ligand>
        <name>NADP(+)</name>
        <dbReference type="ChEBI" id="CHEBI:58349"/>
    </ligand>
</feature>
<dbReference type="PROSITE" id="PS00069">
    <property type="entry name" value="G6P_DEHYDROGENASE"/>
    <property type="match status" value="1"/>
</dbReference>
<dbReference type="SUPFAM" id="SSF55347">
    <property type="entry name" value="Glyceraldehyde-3-phosphate dehydrogenase-like, C-terminal domain"/>
    <property type="match status" value="1"/>
</dbReference>
<organism evidence="10 11">
    <name type="scientific">Candidatus Promineifilum breve</name>
    <dbReference type="NCBI Taxonomy" id="1806508"/>
    <lineage>
        <taxon>Bacteria</taxon>
        <taxon>Bacillati</taxon>
        <taxon>Chloroflexota</taxon>
        <taxon>Ardenticatenia</taxon>
        <taxon>Candidatus Promineifilales</taxon>
        <taxon>Candidatus Promineifilaceae</taxon>
        <taxon>Candidatus Promineifilum</taxon>
    </lineage>
</organism>
<accession>A0A160T0T7</accession>
<sequence>MSETNAIVIFGASGDLTRRKLIPSLYDLYRKGRLPKNWRIIGVSRSEFSDEAFRDHAEAGVKEFARASYDAKTWREFAKNVSYLQGDLTEFEQLQAVDRHLCEWEEGHGGNRLYYLSIAPHLYEKAVANLGRADMVHETHGWRRVVIEKPFGHDLASARQLNQAVHQVLAESQIYRIDHYLGKETVQNLLVFRFANSLYEPVWNRNYIDHVQITAAETVDVGHRAHFYDGVGVMRDMMQNHVMQLLSLVAQEPPASFQAESLRNEKAKVFSAIRPIRPQDVAKCTVRGQYRTYRDAEGVAAGSTTPTFAALRFYIDNWRWQGVPFYMRSGKALAAKSTEITIFFKRPPHLMFPMPEGDKPAPNRLSICIQPDEGIHFSFQAKVPDTPAEMRTVEMSFHYEESFGALAIPEAYERLLLDVIKGDASLFTRSDAIELSWALIDPILEGWDSKYAPPMNFYESGTWGPSEAEELIAHEGYHWTHGCGNDTEDSERP</sequence>
<dbReference type="EMBL" id="LN890655">
    <property type="protein sequence ID" value="CUS02055.2"/>
    <property type="molecule type" value="Genomic_DNA"/>
</dbReference>
<feature type="domain" description="Glucose-6-phosphate dehydrogenase NAD-binding" evidence="8">
    <location>
        <begin position="8"/>
        <end position="188"/>
    </location>
</feature>
<evidence type="ECO:0000256" key="7">
    <source>
        <dbReference type="HAMAP-Rule" id="MF_00966"/>
    </source>
</evidence>
<feature type="binding site" evidence="7">
    <location>
        <position position="183"/>
    </location>
    <ligand>
        <name>substrate</name>
    </ligand>
</feature>
<keyword evidence="6 7" id="KW-0119">Carbohydrate metabolism</keyword>
<comment type="function">
    <text evidence="7">Catalyzes the oxidation of glucose 6-phosphate to 6-phosphogluconolactone.</text>
</comment>
<dbReference type="GO" id="GO:0005829">
    <property type="term" value="C:cytosol"/>
    <property type="evidence" value="ECO:0007669"/>
    <property type="project" value="TreeGrafter"/>
</dbReference>
<evidence type="ECO:0000256" key="6">
    <source>
        <dbReference type="ARBA" id="ARBA00023277"/>
    </source>
</evidence>
<dbReference type="InterPro" id="IPR001282">
    <property type="entry name" value="G6P_DH"/>
</dbReference>
<evidence type="ECO:0000256" key="5">
    <source>
        <dbReference type="ARBA" id="ARBA00023002"/>
    </source>
</evidence>
<feature type="binding site" evidence="7">
    <location>
        <position position="217"/>
    </location>
    <ligand>
        <name>substrate</name>
    </ligand>
</feature>
<reference evidence="10" key="1">
    <citation type="submission" date="2016-01" db="EMBL/GenBank/DDBJ databases">
        <authorList>
            <person name="Mcilroy J.S."/>
            <person name="Karst M S."/>
            <person name="Albertsen M."/>
        </authorList>
    </citation>
    <scope>NUCLEOTIDE SEQUENCE</scope>
    <source>
        <strain evidence="10">Cfx-K</strain>
    </source>
</reference>
<evidence type="ECO:0000256" key="2">
    <source>
        <dbReference type="ARBA" id="ARBA00009975"/>
    </source>
</evidence>
<evidence type="ECO:0000313" key="11">
    <source>
        <dbReference type="Proteomes" id="UP000215027"/>
    </source>
</evidence>
<feature type="domain" description="Glucose-6-phosphate dehydrogenase C-terminal" evidence="9">
    <location>
        <begin position="190"/>
        <end position="479"/>
    </location>
</feature>
<dbReference type="Pfam" id="PF02781">
    <property type="entry name" value="G6PD_C"/>
    <property type="match status" value="1"/>
</dbReference>
<gene>
    <name evidence="7 10" type="primary">zwf</name>
    <name evidence="10" type="ORF">CFX0092_A0174</name>
</gene>
<dbReference type="Pfam" id="PF00479">
    <property type="entry name" value="G6PD_N"/>
    <property type="match status" value="1"/>
</dbReference>
<feature type="binding site" evidence="7">
    <location>
        <position position="336"/>
    </location>
    <ligand>
        <name>substrate</name>
    </ligand>
</feature>
<dbReference type="GO" id="GO:0050661">
    <property type="term" value="F:NADP binding"/>
    <property type="evidence" value="ECO:0007669"/>
    <property type="project" value="UniProtKB-UniRule"/>
</dbReference>
<dbReference type="NCBIfam" id="TIGR00871">
    <property type="entry name" value="zwf"/>
    <property type="match status" value="1"/>
</dbReference>
<comment type="similarity">
    <text evidence="2 7">Belongs to the glucose-6-phosphate dehydrogenase family.</text>
</comment>
<dbReference type="PANTHER" id="PTHR23429:SF0">
    <property type="entry name" value="GLUCOSE-6-PHOSPHATE 1-DEHYDROGENASE"/>
    <property type="match status" value="1"/>
</dbReference>
<dbReference type="UniPathway" id="UPA00115">
    <property type="reaction ID" value="UER00408"/>
</dbReference>
<dbReference type="OrthoDB" id="9802739at2"/>
<feature type="binding site" evidence="7">
    <location>
        <position position="236"/>
    </location>
    <ligand>
        <name>substrate</name>
    </ligand>
</feature>
<name>A0A160T0T7_9CHLR</name>
<evidence type="ECO:0000256" key="3">
    <source>
        <dbReference type="ARBA" id="ARBA00022526"/>
    </source>
</evidence>
<dbReference type="PIRSF" id="PIRSF000110">
    <property type="entry name" value="G6PD"/>
    <property type="match status" value="1"/>
</dbReference>
<feature type="binding site" evidence="7">
    <location>
        <position position="149"/>
    </location>
    <ligand>
        <name>NADP(+)</name>
        <dbReference type="ChEBI" id="CHEBI:58349"/>
    </ligand>
</feature>
<feature type="binding site" evidence="7">
    <location>
        <position position="45"/>
    </location>
    <ligand>
        <name>NADP(+)</name>
        <dbReference type="ChEBI" id="CHEBI:58349"/>
    </ligand>
</feature>
<evidence type="ECO:0000256" key="1">
    <source>
        <dbReference type="ARBA" id="ARBA00004937"/>
    </source>
</evidence>
<dbReference type="InterPro" id="IPR036291">
    <property type="entry name" value="NAD(P)-bd_dom_sf"/>
</dbReference>
<dbReference type="Gene3D" id="3.40.50.720">
    <property type="entry name" value="NAD(P)-binding Rossmann-like Domain"/>
    <property type="match status" value="1"/>
</dbReference>
<feature type="binding site" evidence="7">
    <location>
        <begin position="11"/>
        <end position="18"/>
    </location>
    <ligand>
        <name>NADP(+)</name>
        <dbReference type="ChEBI" id="CHEBI:58349"/>
    </ligand>
</feature>
<dbReference type="InterPro" id="IPR019796">
    <property type="entry name" value="G6P_DH_AS"/>
</dbReference>
<dbReference type="HAMAP" id="MF_00966">
    <property type="entry name" value="G6PD"/>
    <property type="match status" value="1"/>
</dbReference>
<proteinExistence type="inferred from homology"/>
<evidence type="ECO:0000259" key="9">
    <source>
        <dbReference type="Pfam" id="PF02781"/>
    </source>
</evidence>
<feature type="binding site" evidence="7">
    <location>
        <position position="331"/>
    </location>
    <ligand>
        <name>substrate</name>
    </ligand>
</feature>
<keyword evidence="5 7" id="KW-0560">Oxidoreductase</keyword>
<dbReference type="PANTHER" id="PTHR23429">
    <property type="entry name" value="GLUCOSE-6-PHOSPHATE 1-DEHYDROGENASE G6PD"/>
    <property type="match status" value="1"/>
</dbReference>
<dbReference type="GO" id="GO:0006006">
    <property type="term" value="P:glucose metabolic process"/>
    <property type="evidence" value="ECO:0007669"/>
    <property type="project" value="UniProtKB-KW"/>
</dbReference>
<feature type="active site" description="Proton acceptor" evidence="7">
    <location>
        <position position="241"/>
    </location>
</feature>
<keyword evidence="3 7" id="KW-0313">Glucose metabolism</keyword>
<dbReference type="InterPro" id="IPR022675">
    <property type="entry name" value="G6P_DH_C"/>
</dbReference>
<protein>
    <recommendedName>
        <fullName evidence="7">Glucose-6-phosphate 1-dehydrogenase</fullName>
        <shortName evidence="7">G6PD</shortName>
        <ecNumber evidence="7">1.1.1.49</ecNumber>
    </recommendedName>
</protein>
<dbReference type="GO" id="GO:0009051">
    <property type="term" value="P:pentose-phosphate shunt, oxidative branch"/>
    <property type="evidence" value="ECO:0007669"/>
    <property type="project" value="TreeGrafter"/>
</dbReference>
<dbReference type="Gene3D" id="3.30.360.10">
    <property type="entry name" value="Dihydrodipicolinate Reductase, domain 2"/>
    <property type="match status" value="1"/>
</dbReference>
<dbReference type="EC" id="1.1.1.49" evidence="7"/>
<comment type="catalytic activity">
    <reaction evidence="7">
        <text>D-glucose 6-phosphate + NADP(+) = 6-phospho-D-glucono-1,5-lactone + NADPH + H(+)</text>
        <dbReference type="Rhea" id="RHEA:15841"/>
        <dbReference type="ChEBI" id="CHEBI:15378"/>
        <dbReference type="ChEBI" id="CHEBI:57783"/>
        <dbReference type="ChEBI" id="CHEBI:57955"/>
        <dbReference type="ChEBI" id="CHEBI:58349"/>
        <dbReference type="ChEBI" id="CHEBI:61548"/>
        <dbReference type="EC" id="1.1.1.49"/>
    </reaction>
</comment>
<dbReference type="PRINTS" id="PR00079">
    <property type="entry name" value="G6PDHDRGNASE"/>
</dbReference>
<dbReference type="InterPro" id="IPR022674">
    <property type="entry name" value="G6P_DH_NAD-bd"/>
</dbReference>
<dbReference type="SUPFAM" id="SSF51735">
    <property type="entry name" value="NAD(P)-binding Rossmann-fold domains"/>
    <property type="match status" value="1"/>
</dbReference>
<comment type="pathway">
    <text evidence="1 7">Carbohydrate degradation; pentose phosphate pathway; D-ribulose 5-phosphate from D-glucose 6-phosphate (oxidative stage): step 1/3.</text>
</comment>
<keyword evidence="11" id="KW-1185">Reference proteome</keyword>
<dbReference type="GO" id="GO:0004345">
    <property type="term" value="F:glucose-6-phosphate dehydrogenase activity"/>
    <property type="evidence" value="ECO:0007669"/>
    <property type="project" value="UniProtKB-UniRule"/>
</dbReference>
<feature type="binding site" evidence="7">
    <location>
        <position position="179"/>
    </location>
    <ligand>
        <name>substrate</name>
    </ligand>
</feature>
<evidence type="ECO:0000259" key="8">
    <source>
        <dbReference type="Pfam" id="PF00479"/>
    </source>
</evidence>
<evidence type="ECO:0000256" key="4">
    <source>
        <dbReference type="ARBA" id="ARBA00022857"/>
    </source>
</evidence>